<dbReference type="Proteomes" id="UP000036403">
    <property type="component" value="Unassembled WGS sequence"/>
</dbReference>
<sequence length="103" mass="10642">MQDRGQQVADVLVEVEELVGDELELVAQETETDAGPAAEGAEVDDEVAAAVAADDDDADDFQVCVDGHQPESEPGPGPGFRHSPISCASFGPSLGPFCSDILS</sequence>
<protein>
    <submittedName>
        <fullName evidence="2">Uncharacterized protein</fullName>
    </submittedName>
</protein>
<comment type="caution">
    <text evidence="2">The sequence shown here is derived from an EMBL/GenBank/DDBJ whole genome shotgun (WGS) entry which is preliminary data.</text>
</comment>
<reference evidence="2 3" key="1">
    <citation type="submission" date="2015-04" db="EMBL/GenBank/DDBJ databases">
        <title>Lasius niger genome sequencing.</title>
        <authorList>
            <person name="Konorov E.A."/>
            <person name="Nikitin M.A."/>
            <person name="Kirill M.V."/>
            <person name="Chang P."/>
        </authorList>
    </citation>
    <scope>NUCLEOTIDE SEQUENCE [LARGE SCALE GENOMIC DNA]</scope>
    <source>
        <tissue evidence="2">Whole</tissue>
    </source>
</reference>
<keyword evidence="3" id="KW-1185">Reference proteome</keyword>
<proteinExistence type="predicted"/>
<dbReference type="EMBL" id="LBMM01000709">
    <property type="protein sequence ID" value="KMQ97675.1"/>
    <property type="molecule type" value="Genomic_DNA"/>
</dbReference>
<organism evidence="2 3">
    <name type="scientific">Lasius niger</name>
    <name type="common">Black garden ant</name>
    <dbReference type="NCBI Taxonomy" id="67767"/>
    <lineage>
        <taxon>Eukaryota</taxon>
        <taxon>Metazoa</taxon>
        <taxon>Ecdysozoa</taxon>
        <taxon>Arthropoda</taxon>
        <taxon>Hexapoda</taxon>
        <taxon>Insecta</taxon>
        <taxon>Pterygota</taxon>
        <taxon>Neoptera</taxon>
        <taxon>Endopterygota</taxon>
        <taxon>Hymenoptera</taxon>
        <taxon>Apocrita</taxon>
        <taxon>Aculeata</taxon>
        <taxon>Formicoidea</taxon>
        <taxon>Formicidae</taxon>
        <taxon>Formicinae</taxon>
        <taxon>Lasius</taxon>
        <taxon>Lasius</taxon>
    </lineage>
</organism>
<evidence type="ECO:0000313" key="2">
    <source>
        <dbReference type="EMBL" id="KMQ97675.1"/>
    </source>
</evidence>
<evidence type="ECO:0000256" key="1">
    <source>
        <dbReference type="SAM" id="MobiDB-lite"/>
    </source>
</evidence>
<dbReference type="AlphaFoldDB" id="A0A0J7NZ80"/>
<name>A0A0J7NZ80_LASNI</name>
<gene>
    <name evidence="2" type="ORF">RF55_1983</name>
</gene>
<evidence type="ECO:0000313" key="3">
    <source>
        <dbReference type="Proteomes" id="UP000036403"/>
    </source>
</evidence>
<accession>A0A0J7NZ80</accession>
<dbReference type="PaxDb" id="67767-A0A0J7NZ80"/>
<feature type="region of interest" description="Disordered" evidence="1">
    <location>
        <begin position="61"/>
        <end position="84"/>
    </location>
</feature>